<dbReference type="GO" id="GO:0033228">
    <property type="term" value="P:cysteine export across plasma membrane"/>
    <property type="evidence" value="ECO:0007669"/>
    <property type="project" value="TreeGrafter"/>
</dbReference>
<organism evidence="7">
    <name type="scientific">marine metagenome</name>
    <dbReference type="NCBI Taxonomy" id="408172"/>
    <lineage>
        <taxon>unclassified sequences</taxon>
        <taxon>metagenomes</taxon>
        <taxon>ecological metagenomes</taxon>
    </lineage>
</organism>
<reference evidence="7" key="1">
    <citation type="submission" date="2018-05" db="EMBL/GenBank/DDBJ databases">
        <authorList>
            <person name="Lanie J.A."/>
            <person name="Ng W.-L."/>
            <person name="Kazmierczak K.M."/>
            <person name="Andrzejewski T.M."/>
            <person name="Davidsen T.M."/>
            <person name="Wayne K.J."/>
            <person name="Tettelin H."/>
            <person name="Glass J.I."/>
            <person name="Rusch D."/>
            <person name="Podicherti R."/>
            <person name="Tsui H.-C.T."/>
            <person name="Winkler M.E."/>
        </authorList>
    </citation>
    <scope>NUCLEOTIDE SEQUENCE</scope>
</reference>
<evidence type="ECO:0000256" key="6">
    <source>
        <dbReference type="SAM" id="Phobius"/>
    </source>
</evidence>
<name>A0A382CIK0_9ZZZZ</name>
<gene>
    <name evidence="7" type="ORF">METZ01_LOCUS178037</name>
</gene>
<protein>
    <recommendedName>
        <fullName evidence="8">Lysine transporter LysE</fullName>
    </recommendedName>
</protein>
<sequence>MFVTPGPNNAMLTASGIKFGFKKTIPHLIGIPFGHVIQITLVCFGLGNLFQKYPLVQNYLKWLCFFYLLYLGWKIIGSFSEHKKESGRPLKLYEAALFQFMNPKAWVVALTASTAFFPANENFYLATTFVALTAPFICFPSICLWALFGSSIKILIKNAKIKKIIEYFLAVLLIITAIIILFN</sequence>
<evidence type="ECO:0000256" key="1">
    <source>
        <dbReference type="ARBA" id="ARBA00004651"/>
    </source>
</evidence>
<feature type="transmembrane region" description="Helical" evidence="6">
    <location>
        <begin position="123"/>
        <end position="152"/>
    </location>
</feature>
<comment type="subcellular location">
    <subcellularLocation>
        <location evidence="1">Cell membrane</location>
        <topology evidence="1">Multi-pass membrane protein</topology>
    </subcellularLocation>
</comment>
<evidence type="ECO:0000256" key="4">
    <source>
        <dbReference type="ARBA" id="ARBA00022989"/>
    </source>
</evidence>
<evidence type="ECO:0000256" key="5">
    <source>
        <dbReference type="ARBA" id="ARBA00023136"/>
    </source>
</evidence>
<dbReference type="GO" id="GO:0015171">
    <property type="term" value="F:amino acid transmembrane transporter activity"/>
    <property type="evidence" value="ECO:0007669"/>
    <property type="project" value="TreeGrafter"/>
</dbReference>
<keyword evidence="3 6" id="KW-0812">Transmembrane</keyword>
<dbReference type="InterPro" id="IPR001123">
    <property type="entry name" value="LeuE-type"/>
</dbReference>
<keyword evidence="4 6" id="KW-1133">Transmembrane helix</keyword>
<evidence type="ECO:0008006" key="8">
    <source>
        <dbReference type="Google" id="ProtNLM"/>
    </source>
</evidence>
<dbReference type="Pfam" id="PF01810">
    <property type="entry name" value="LysE"/>
    <property type="match status" value="1"/>
</dbReference>
<evidence type="ECO:0000256" key="3">
    <source>
        <dbReference type="ARBA" id="ARBA00022692"/>
    </source>
</evidence>
<proteinExistence type="predicted"/>
<feature type="transmembrane region" description="Helical" evidence="6">
    <location>
        <begin position="28"/>
        <end position="47"/>
    </location>
</feature>
<keyword evidence="2" id="KW-1003">Cell membrane</keyword>
<keyword evidence="5 6" id="KW-0472">Membrane</keyword>
<accession>A0A382CIK0</accession>
<evidence type="ECO:0000256" key="2">
    <source>
        <dbReference type="ARBA" id="ARBA00022475"/>
    </source>
</evidence>
<evidence type="ECO:0000313" key="7">
    <source>
        <dbReference type="EMBL" id="SVB25183.1"/>
    </source>
</evidence>
<dbReference type="PANTHER" id="PTHR30086">
    <property type="entry name" value="ARGININE EXPORTER PROTEIN ARGO"/>
    <property type="match status" value="1"/>
</dbReference>
<dbReference type="GO" id="GO:0005886">
    <property type="term" value="C:plasma membrane"/>
    <property type="evidence" value="ECO:0007669"/>
    <property type="project" value="UniProtKB-SubCell"/>
</dbReference>
<feature type="transmembrane region" description="Helical" evidence="6">
    <location>
        <begin position="59"/>
        <end position="76"/>
    </location>
</feature>
<dbReference type="AlphaFoldDB" id="A0A382CIK0"/>
<dbReference type="PANTHER" id="PTHR30086:SF20">
    <property type="entry name" value="ARGININE EXPORTER PROTEIN ARGO-RELATED"/>
    <property type="match status" value="1"/>
</dbReference>
<dbReference type="EMBL" id="UINC01034400">
    <property type="protein sequence ID" value="SVB25183.1"/>
    <property type="molecule type" value="Genomic_DNA"/>
</dbReference>
<feature type="transmembrane region" description="Helical" evidence="6">
    <location>
        <begin position="164"/>
        <end position="182"/>
    </location>
</feature>